<proteinExistence type="predicted"/>
<accession>A0AA88AK89</accession>
<protein>
    <submittedName>
        <fullName evidence="1">Uncharacterized protein</fullName>
    </submittedName>
</protein>
<sequence>MPRRGGYAEEWTAEARRKQAESSRRKVVSMAGRRPVLASEGVIAFSSVKFVKLEVNSLRPGLQVSKRVYG</sequence>
<gene>
    <name evidence="1" type="ORF">TIFTF001_023067</name>
</gene>
<dbReference type="Proteomes" id="UP001187192">
    <property type="component" value="Unassembled WGS sequence"/>
</dbReference>
<evidence type="ECO:0000313" key="2">
    <source>
        <dbReference type="Proteomes" id="UP001187192"/>
    </source>
</evidence>
<organism evidence="1 2">
    <name type="scientific">Ficus carica</name>
    <name type="common">Common fig</name>
    <dbReference type="NCBI Taxonomy" id="3494"/>
    <lineage>
        <taxon>Eukaryota</taxon>
        <taxon>Viridiplantae</taxon>
        <taxon>Streptophyta</taxon>
        <taxon>Embryophyta</taxon>
        <taxon>Tracheophyta</taxon>
        <taxon>Spermatophyta</taxon>
        <taxon>Magnoliopsida</taxon>
        <taxon>eudicotyledons</taxon>
        <taxon>Gunneridae</taxon>
        <taxon>Pentapetalae</taxon>
        <taxon>rosids</taxon>
        <taxon>fabids</taxon>
        <taxon>Rosales</taxon>
        <taxon>Moraceae</taxon>
        <taxon>Ficeae</taxon>
        <taxon>Ficus</taxon>
    </lineage>
</organism>
<evidence type="ECO:0000313" key="1">
    <source>
        <dbReference type="EMBL" id="GMN53930.1"/>
    </source>
</evidence>
<reference evidence="1" key="1">
    <citation type="submission" date="2023-07" db="EMBL/GenBank/DDBJ databases">
        <title>draft genome sequence of fig (Ficus carica).</title>
        <authorList>
            <person name="Takahashi T."/>
            <person name="Nishimura K."/>
        </authorList>
    </citation>
    <scope>NUCLEOTIDE SEQUENCE</scope>
</reference>
<comment type="caution">
    <text evidence="1">The sequence shown here is derived from an EMBL/GenBank/DDBJ whole genome shotgun (WGS) entry which is preliminary data.</text>
</comment>
<keyword evidence="2" id="KW-1185">Reference proteome</keyword>
<dbReference type="Gramene" id="FCD_00023115-RA">
    <property type="protein sequence ID" value="FCD_00023115-RA:cds"/>
    <property type="gene ID" value="FCD_00023115"/>
</dbReference>
<dbReference type="AlphaFoldDB" id="A0AA88AK89"/>
<dbReference type="EMBL" id="BTGU01000048">
    <property type="protein sequence ID" value="GMN53930.1"/>
    <property type="molecule type" value="Genomic_DNA"/>
</dbReference>
<name>A0AA88AK89_FICCA</name>